<proteinExistence type="predicted"/>
<organism evidence="1 2">
    <name type="scientific">Penicillium fimorum</name>
    <dbReference type="NCBI Taxonomy" id="1882269"/>
    <lineage>
        <taxon>Eukaryota</taxon>
        <taxon>Fungi</taxon>
        <taxon>Dikarya</taxon>
        <taxon>Ascomycota</taxon>
        <taxon>Pezizomycotina</taxon>
        <taxon>Eurotiomycetes</taxon>
        <taxon>Eurotiomycetidae</taxon>
        <taxon>Eurotiales</taxon>
        <taxon>Aspergillaceae</taxon>
        <taxon>Penicillium</taxon>
    </lineage>
</organism>
<reference evidence="1" key="1">
    <citation type="submission" date="2022-12" db="EMBL/GenBank/DDBJ databases">
        <authorList>
            <person name="Petersen C."/>
        </authorList>
    </citation>
    <scope>NUCLEOTIDE SEQUENCE</scope>
    <source>
        <strain evidence="1">IBT 29495</strain>
    </source>
</reference>
<evidence type="ECO:0000313" key="1">
    <source>
        <dbReference type="EMBL" id="KAJ5519677.1"/>
    </source>
</evidence>
<accession>A0A9W9Y3M3</accession>
<protein>
    <submittedName>
        <fullName evidence="1">Uncharacterized protein</fullName>
    </submittedName>
</protein>
<dbReference type="OrthoDB" id="10250414at2759"/>
<sequence>MRKLLIYLKSISGLHRSIFAPKPLDAFGIHIMAPSFNTLSEQDLHEEEEEDIDFSDLKEQYEVKVEEGLDTFIVIDGLPVVPVQTREADTIPPRT</sequence>
<evidence type="ECO:0000313" key="2">
    <source>
        <dbReference type="Proteomes" id="UP001149954"/>
    </source>
</evidence>
<dbReference type="EMBL" id="JAPWDS010000001">
    <property type="protein sequence ID" value="KAJ5519677.1"/>
    <property type="molecule type" value="Genomic_DNA"/>
</dbReference>
<comment type="caution">
    <text evidence="1">The sequence shown here is derived from an EMBL/GenBank/DDBJ whole genome shotgun (WGS) entry which is preliminary data.</text>
</comment>
<dbReference type="Proteomes" id="UP001149954">
    <property type="component" value="Unassembled WGS sequence"/>
</dbReference>
<name>A0A9W9Y3M3_9EURO</name>
<gene>
    <name evidence="1" type="ORF">N7463_000130</name>
</gene>
<reference evidence="1" key="2">
    <citation type="journal article" date="2023" name="IMA Fungus">
        <title>Comparative genomic study of the Penicillium genus elucidates a diverse pangenome and 15 lateral gene transfer events.</title>
        <authorList>
            <person name="Petersen C."/>
            <person name="Sorensen T."/>
            <person name="Nielsen M.R."/>
            <person name="Sondergaard T.E."/>
            <person name="Sorensen J.L."/>
            <person name="Fitzpatrick D.A."/>
            <person name="Frisvad J.C."/>
            <person name="Nielsen K.L."/>
        </authorList>
    </citation>
    <scope>NUCLEOTIDE SEQUENCE</scope>
    <source>
        <strain evidence="1">IBT 29495</strain>
    </source>
</reference>
<keyword evidence="2" id="KW-1185">Reference proteome</keyword>
<dbReference type="AlphaFoldDB" id="A0A9W9Y3M3"/>